<evidence type="ECO:0000313" key="2">
    <source>
        <dbReference type="Proteomes" id="UP000641932"/>
    </source>
</evidence>
<reference evidence="1" key="1">
    <citation type="journal article" date="2014" name="Int. J. Syst. Evol. Microbiol.">
        <title>Complete genome sequence of Corynebacterium casei LMG S-19264T (=DSM 44701T), isolated from a smear-ripened cheese.</title>
        <authorList>
            <consortium name="US DOE Joint Genome Institute (JGI-PGF)"/>
            <person name="Walter F."/>
            <person name="Albersmeier A."/>
            <person name="Kalinowski J."/>
            <person name="Ruckert C."/>
        </authorList>
    </citation>
    <scope>NUCLEOTIDE SEQUENCE</scope>
    <source>
        <strain evidence="1">CGMCC 4.7201</strain>
    </source>
</reference>
<dbReference type="EMBL" id="BMMS01000013">
    <property type="protein sequence ID" value="GGO89313.1"/>
    <property type="molecule type" value="Genomic_DNA"/>
</dbReference>
<protein>
    <recommendedName>
        <fullName evidence="3">DUF4244 domain-containing protein</fullName>
    </recommendedName>
</protein>
<accession>A0A917ZQ46</accession>
<evidence type="ECO:0000313" key="1">
    <source>
        <dbReference type="EMBL" id="GGO89313.1"/>
    </source>
</evidence>
<comment type="caution">
    <text evidence="1">The sequence shown here is derived from an EMBL/GenBank/DDBJ whole genome shotgun (WGS) entry which is preliminary data.</text>
</comment>
<dbReference type="Pfam" id="PF14029">
    <property type="entry name" value="DUF4244"/>
    <property type="match status" value="1"/>
</dbReference>
<gene>
    <name evidence="1" type="ORF">GCM10012280_32120</name>
</gene>
<evidence type="ECO:0008006" key="3">
    <source>
        <dbReference type="Google" id="ProtNLM"/>
    </source>
</evidence>
<name>A0A917ZQ46_9ACTN</name>
<dbReference type="Proteomes" id="UP000641932">
    <property type="component" value="Unassembled WGS sequence"/>
</dbReference>
<organism evidence="1 2">
    <name type="scientific">Wenjunlia tyrosinilytica</name>
    <dbReference type="NCBI Taxonomy" id="1544741"/>
    <lineage>
        <taxon>Bacteria</taxon>
        <taxon>Bacillati</taxon>
        <taxon>Actinomycetota</taxon>
        <taxon>Actinomycetes</taxon>
        <taxon>Kitasatosporales</taxon>
        <taxon>Streptomycetaceae</taxon>
        <taxon>Wenjunlia</taxon>
    </lineage>
</organism>
<reference evidence="1" key="2">
    <citation type="submission" date="2020-09" db="EMBL/GenBank/DDBJ databases">
        <authorList>
            <person name="Sun Q."/>
            <person name="Zhou Y."/>
        </authorList>
    </citation>
    <scope>NUCLEOTIDE SEQUENCE</scope>
    <source>
        <strain evidence="1">CGMCC 4.7201</strain>
    </source>
</reference>
<sequence>MRVLRALRGRLTGRLGDSGMTTAEYALGTMAAMGFASVLYKIVKSPAISTALSGIVERALNATF</sequence>
<dbReference type="InterPro" id="IPR025338">
    <property type="entry name" value="DUF4244"/>
</dbReference>
<keyword evidence="2" id="KW-1185">Reference proteome</keyword>
<dbReference type="RefSeq" id="WP_229698471.1">
    <property type="nucleotide sequence ID" value="NZ_BMMS01000013.1"/>
</dbReference>
<dbReference type="AlphaFoldDB" id="A0A917ZQ46"/>
<proteinExistence type="predicted"/>